<keyword evidence="7" id="KW-1185">Reference proteome</keyword>
<evidence type="ECO:0000259" key="5">
    <source>
        <dbReference type="PROSITE" id="PS01124"/>
    </source>
</evidence>
<keyword evidence="2" id="KW-0238">DNA-binding</keyword>
<dbReference type="PRINTS" id="PR00032">
    <property type="entry name" value="HTHARAC"/>
</dbReference>
<dbReference type="PANTHER" id="PTHR46796">
    <property type="entry name" value="HTH-TYPE TRANSCRIPTIONAL ACTIVATOR RHAS-RELATED"/>
    <property type="match status" value="1"/>
</dbReference>
<dbReference type="Pfam" id="PF12852">
    <property type="entry name" value="Cupin_6"/>
    <property type="match status" value="1"/>
</dbReference>
<dbReference type="Proteomes" id="UP001285263">
    <property type="component" value="Unassembled WGS sequence"/>
</dbReference>
<evidence type="ECO:0000256" key="1">
    <source>
        <dbReference type="ARBA" id="ARBA00023015"/>
    </source>
</evidence>
<keyword evidence="1" id="KW-0805">Transcription regulation</keyword>
<organism evidence="6 7">
    <name type="scientific">Roseateles agri</name>
    <dbReference type="NCBI Taxonomy" id="3098619"/>
    <lineage>
        <taxon>Bacteria</taxon>
        <taxon>Pseudomonadati</taxon>
        <taxon>Pseudomonadota</taxon>
        <taxon>Betaproteobacteria</taxon>
        <taxon>Burkholderiales</taxon>
        <taxon>Sphaerotilaceae</taxon>
        <taxon>Roseateles</taxon>
    </lineage>
</organism>
<dbReference type="InterPro" id="IPR018060">
    <property type="entry name" value="HTH_AraC"/>
</dbReference>
<dbReference type="SMART" id="SM00342">
    <property type="entry name" value="HTH_ARAC"/>
    <property type="match status" value="1"/>
</dbReference>
<dbReference type="Pfam" id="PF12833">
    <property type="entry name" value="HTH_18"/>
    <property type="match status" value="1"/>
</dbReference>
<sequence>MDLLSQLLALTPVTGHLDIRCHFGAPWLLDEPPAAPLVIRYHALLDGEAVLEDADGHTPMKAGDIVLFPAGGAHRLHDGGGAKPRPLRAAPGAALTVVTNGGRGAPAEVLCGRFVFAAPAERLLRDFLPRRLIVSAAEAAGRLGRVVALMREESLEQGPGSAALIGHLSAALFSLSLRTAASETEANAGQRSLLALASKPRLQPALTAMFDSPGRDWTLPALAALCHLSRATFVRQFLDATGRSPAELLNEIRMAQALRELAASQDSVAAIGEAAGYQSEAAFQRAFKRHVGVTPARWRAAQRAAALNQSLNPPPPPTAAPAHKPAQ</sequence>
<dbReference type="SUPFAM" id="SSF46689">
    <property type="entry name" value="Homeodomain-like"/>
    <property type="match status" value="2"/>
</dbReference>
<dbReference type="PROSITE" id="PS00041">
    <property type="entry name" value="HTH_ARAC_FAMILY_1"/>
    <property type="match status" value="1"/>
</dbReference>
<evidence type="ECO:0000256" key="3">
    <source>
        <dbReference type="ARBA" id="ARBA00023163"/>
    </source>
</evidence>
<dbReference type="SUPFAM" id="SSF51182">
    <property type="entry name" value="RmlC-like cupins"/>
    <property type="match status" value="1"/>
</dbReference>
<feature type="domain" description="HTH araC/xylS-type" evidence="5">
    <location>
        <begin position="203"/>
        <end position="301"/>
    </location>
</feature>
<dbReference type="InterPro" id="IPR011051">
    <property type="entry name" value="RmlC_Cupin_sf"/>
</dbReference>
<dbReference type="Gene3D" id="2.60.120.10">
    <property type="entry name" value="Jelly Rolls"/>
    <property type="match status" value="1"/>
</dbReference>
<feature type="region of interest" description="Disordered" evidence="4">
    <location>
        <begin position="302"/>
        <end position="327"/>
    </location>
</feature>
<dbReference type="PANTHER" id="PTHR46796:SF7">
    <property type="entry name" value="ARAC FAMILY TRANSCRIPTIONAL REGULATOR"/>
    <property type="match status" value="1"/>
</dbReference>
<feature type="compositionally biased region" description="Low complexity" evidence="4">
    <location>
        <begin position="302"/>
        <end position="311"/>
    </location>
</feature>
<protein>
    <submittedName>
        <fullName evidence="6">AraC family transcriptional regulator</fullName>
    </submittedName>
</protein>
<dbReference type="EMBL" id="JAXCLA010000004">
    <property type="protein sequence ID" value="MDY0745545.1"/>
    <property type="molecule type" value="Genomic_DNA"/>
</dbReference>
<proteinExistence type="predicted"/>
<name>A0ABU5DIK2_9BURK</name>
<keyword evidence="3" id="KW-0804">Transcription</keyword>
<reference evidence="6 7" key="1">
    <citation type="submission" date="2023-11" db="EMBL/GenBank/DDBJ databases">
        <title>Paucibacter sp. nov., isolated from fresh soil in Korea.</title>
        <authorList>
            <person name="Le N.T.T."/>
        </authorList>
    </citation>
    <scope>NUCLEOTIDE SEQUENCE [LARGE SCALE GENOMIC DNA]</scope>
    <source>
        <strain evidence="6 7">R3-3</strain>
    </source>
</reference>
<dbReference type="RefSeq" id="WP_320423449.1">
    <property type="nucleotide sequence ID" value="NZ_JAXCLA010000004.1"/>
</dbReference>
<comment type="caution">
    <text evidence="6">The sequence shown here is derived from an EMBL/GenBank/DDBJ whole genome shotgun (WGS) entry which is preliminary data.</text>
</comment>
<evidence type="ECO:0000313" key="7">
    <source>
        <dbReference type="Proteomes" id="UP001285263"/>
    </source>
</evidence>
<gene>
    <name evidence="6" type="ORF">SNE35_13580</name>
</gene>
<dbReference type="InterPro" id="IPR018062">
    <property type="entry name" value="HTH_AraC-typ_CS"/>
</dbReference>
<dbReference type="InterPro" id="IPR032783">
    <property type="entry name" value="AraC_lig"/>
</dbReference>
<accession>A0ABU5DIK2</accession>
<dbReference type="InterPro" id="IPR009057">
    <property type="entry name" value="Homeodomain-like_sf"/>
</dbReference>
<evidence type="ECO:0000313" key="6">
    <source>
        <dbReference type="EMBL" id="MDY0745545.1"/>
    </source>
</evidence>
<evidence type="ECO:0000256" key="2">
    <source>
        <dbReference type="ARBA" id="ARBA00023125"/>
    </source>
</evidence>
<evidence type="ECO:0000256" key="4">
    <source>
        <dbReference type="SAM" id="MobiDB-lite"/>
    </source>
</evidence>
<dbReference type="InterPro" id="IPR050204">
    <property type="entry name" value="AraC_XylS_family_regulators"/>
</dbReference>
<dbReference type="PROSITE" id="PS01124">
    <property type="entry name" value="HTH_ARAC_FAMILY_2"/>
    <property type="match status" value="1"/>
</dbReference>
<dbReference type="Gene3D" id="1.10.10.60">
    <property type="entry name" value="Homeodomain-like"/>
    <property type="match status" value="1"/>
</dbReference>
<dbReference type="InterPro" id="IPR014710">
    <property type="entry name" value="RmlC-like_jellyroll"/>
</dbReference>
<dbReference type="InterPro" id="IPR020449">
    <property type="entry name" value="Tscrpt_reg_AraC-type_HTH"/>
</dbReference>